<dbReference type="RefSeq" id="WP_100674237.1">
    <property type="nucleotide sequence ID" value="NZ_NJGD01000019.1"/>
</dbReference>
<dbReference type="AlphaFoldDB" id="A0A2J0YVD0"/>
<sequence length="71" mass="7623">MTPSKTPLSDAIAGHYQSFSEEGFSVLAVLPDGSGFRLYPVDTGLESERLSRTDVIAELVEIYGLAAFKGN</sequence>
<evidence type="ECO:0000313" key="2">
    <source>
        <dbReference type="Proteomes" id="UP000231987"/>
    </source>
</evidence>
<protein>
    <submittedName>
        <fullName evidence="1">Uncharacterized protein</fullName>
    </submittedName>
</protein>
<accession>A0A2J0YVD0</accession>
<evidence type="ECO:0000313" key="1">
    <source>
        <dbReference type="EMBL" id="PJR11498.1"/>
    </source>
</evidence>
<proteinExistence type="predicted"/>
<name>A0A2J0YVD0_RHIML</name>
<comment type="caution">
    <text evidence="1">The sequence shown here is derived from an EMBL/GenBank/DDBJ whole genome shotgun (WGS) entry which is preliminary data.</text>
</comment>
<dbReference type="Proteomes" id="UP000231987">
    <property type="component" value="Unassembled WGS sequence"/>
</dbReference>
<dbReference type="EMBL" id="NJGD01000019">
    <property type="protein sequence ID" value="PJR11498.1"/>
    <property type="molecule type" value="Genomic_DNA"/>
</dbReference>
<gene>
    <name evidence="1" type="ORF">CEJ86_27410</name>
</gene>
<reference evidence="1 2" key="1">
    <citation type="submission" date="2017-06" db="EMBL/GenBank/DDBJ databases">
        <title>Ensifer strains isolated from leguminous trees and herbs display diverse denitrification phenotypes with some acting as strong N2O sinks.</title>
        <authorList>
            <person name="Woliy K."/>
            <person name="Mania D."/>
            <person name="Bakken L.R."/>
            <person name="Frostegard A."/>
        </authorList>
    </citation>
    <scope>NUCLEOTIDE SEQUENCE [LARGE SCALE GENOMIC DNA]</scope>
    <source>
        <strain evidence="1 2">AC50a</strain>
    </source>
</reference>
<organism evidence="1 2">
    <name type="scientific">Rhizobium meliloti</name>
    <name type="common">Ensifer meliloti</name>
    <name type="synonym">Sinorhizobium meliloti</name>
    <dbReference type="NCBI Taxonomy" id="382"/>
    <lineage>
        <taxon>Bacteria</taxon>
        <taxon>Pseudomonadati</taxon>
        <taxon>Pseudomonadota</taxon>
        <taxon>Alphaproteobacteria</taxon>
        <taxon>Hyphomicrobiales</taxon>
        <taxon>Rhizobiaceae</taxon>
        <taxon>Sinorhizobium/Ensifer group</taxon>
        <taxon>Sinorhizobium</taxon>
    </lineage>
</organism>